<proteinExistence type="predicted"/>
<accession>A0ACB8AHA8</accession>
<dbReference type="Proteomes" id="UP000790377">
    <property type="component" value="Unassembled WGS sequence"/>
</dbReference>
<name>A0ACB8AHA8_9AGAM</name>
<reference evidence="1" key="1">
    <citation type="journal article" date="2021" name="New Phytol.">
        <title>Evolutionary innovations through gain and loss of genes in the ectomycorrhizal Boletales.</title>
        <authorList>
            <person name="Wu G."/>
            <person name="Miyauchi S."/>
            <person name="Morin E."/>
            <person name="Kuo A."/>
            <person name="Drula E."/>
            <person name="Varga T."/>
            <person name="Kohler A."/>
            <person name="Feng B."/>
            <person name="Cao Y."/>
            <person name="Lipzen A."/>
            <person name="Daum C."/>
            <person name="Hundley H."/>
            <person name="Pangilinan J."/>
            <person name="Johnson J."/>
            <person name="Barry K."/>
            <person name="LaButti K."/>
            <person name="Ng V."/>
            <person name="Ahrendt S."/>
            <person name="Min B."/>
            <person name="Choi I.G."/>
            <person name="Park H."/>
            <person name="Plett J.M."/>
            <person name="Magnuson J."/>
            <person name="Spatafora J.W."/>
            <person name="Nagy L.G."/>
            <person name="Henrissat B."/>
            <person name="Grigoriev I.V."/>
            <person name="Yang Z.L."/>
            <person name="Xu J."/>
            <person name="Martin F.M."/>
        </authorList>
    </citation>
    <scope>NUCLEOTIDE SEQUENCE</scope>
    <source>
        <strain evidence="1">ATCC 28755</strain>
    </source>
</reference>
<organism evidence="1 2">
    <name type="scientific">Hygrophoropsis aurantiaca</name>
    <dbReference type="NCBI Taxonomy" id="72124"/>
    <lineage>
        <taxon>Eukaryota</taxon>
        <taxon>Fungi</taxon>
        <taxon>Dikarya</taxon>
        <taxon>Basidiomycota</taxon>
        <taxon>Agaricomycotina</taxon>
        <taxon>Agaricomycetes</taxon>
        <taxon>Agaricomycetidae</taxon>
        <taxon>Boletales</taxon>
        <taxon>Coniophorineae</taxon>
        <taxon>Hygrophoropsidaceae</taxon>
        <taxon>Hygrophoropsis</taxon>
    </lineage>
</organism>
<dbReference type="EMBL" id="MU267648">
    <property type="protein sequence ID" value="KAH7912563.1"/>
    <property type="molecule type" value="Genomic_DNA"/>
</dbReference>
<evidence type="ECO:0000313" key="1">
    <source>
        <dbReference type="EMBL" id="KAH7912563.1"/>
    </source>
</evidence>
<sequence>MAAKSRPQLARSPRSVVSVSSNNTTQKQQPASLAKRLLFPQLPPGSNLPPLFASLLCPPELNEEAYDFLALALRAFVNTWWSKITRYDKELLPEIASIITLVVRRLEARLLAVDLSQVVFSDIPALLTQHYIDYRHASAKVSTSYAAGGAASLPQLFHQLQPHMALSSDGRINEEYFRQAFDLVLKACLSPEDYAPDPERFIIREIILKVLLRDVIPKITQPWFIQRTLLDLLGPTQDVEPEKSSEFTVPIPPTSFSFHTVIVFFLSAIQSISGTCLALIHAYKQMVNTIKLVNQSAPPRPPAQTQPSSHPTQAPSPPRPIHLSIRTNSGRSTSPLSSSYASAASSTSSLHPHPASHQPSSTVDHSPNDYARQLFSLVSEIFTMQDRFASSTILHTINVMFAFSSAFVNRLLTHMLYTHALSPPSMLTVLRLSKRTLFPNGYPGPPPADPSPEEQFIIRQQLTKRIRECMPSIAMSLALGPSPSATLDAAIDPLSDAACNSHLIVLIIDALLLTIFPEMGVEGTAGTNKGDVTREDWVPEDISRTSSANS</sequence>
<protein>
    <submittedName>
        <fullName evidence="1">PXA domain-containing protein</fullName>
    </submittedName>
</protein>
<comment type="caution">
    <text evidence="1">The sequence shown here is derived from an EMBL/GenBank/DDBJ whole genome shotgun (WGS) entry which is preliminary data.</text>
</comment>
<evidence type="ECO:0000313" key="2">
    <source>
        <dbReference type="Proteomes" id="UP000790377"/>
    </source>
</evidence>
<keyword evidence="2" id="KW-1185">Reference proteome</keyword>
<gene>
    <name evidence="1" type="ORF">BJ138DRAFT_1083244</name>
</gene>